<dbReference type="Proteomes" id="UP000828390">
    <property type="component" value="Unassembled WGS sequence"/>
</dbReference>
<keyword evidence="2" id="KW-1185">Reference proteome</keyword>
<dbReference type="AlphaFoldDB" id="A0A9D4MVB7"/>
<name>A0A9D4MVB7_DREPO</name>
<evidence type="ECO:0000313" key="1">
    <source>
        <dbReference type="EMBL" id="KAH3882880.1"/>
    </source>
</evidence>
<evidence type="ECO:0000313" key="2">
    <source>
        <dbReference type="Proteomes" id="UP000828390"/>
    </source>
</evidence>
<reference evidence="1" key="1">
    <citation type="journal article" date="2019" name="bioRxiv">
        <title>The Genome of the Zebra Mussel, Dreissena polymorpha: A Resource for Invasive Species Research.</title>
        <authorList>
            <person name="McCartney M.A."/>
            <person name="Auch B."/>
            <person name="Kono T."/>
            <person name="Mallez S."/>
            <person name="Zhang Y."/>
            <person name="Obille A."/>
            <person name="Becker A."/>
            <person name="Abrahante J.E."/>
            <person name="Garbe J."/>
            <person name="Badalamenti J.P."/>
            <person name="Herman A."/>
            <person name="Mangelson H."/>
            <person name="Liachko I."/>
            <person name="Sullivan S."/>
            <person name="Sone E.D."/>
            <person name="Koren S."/>
            <person name="Silverstein K.A.T."/>
            <person name="Beckman K.B."/>
            <person name="Gohl D.M."/>
        </authorList>
    </citation>
    <scope>NUCLEOTIDE SEQUENCE</scope>
    <source>
        <strain evidence="1">Duluth1</strain>
        <tissue evidence="1">Whole animal</tissue>
    </source>
</reference>
<sequence length="90" mass="10184">MSVLADRCFDGHEMLTLSCNAQWTEQEQGDYCLSLVLVKLGFMLNRDDTFSLNGIFCKKRLPLNSLKAESVSLISMHGSYRLIGEDPFSF</sequence>
<organism evidence="1 2">
    <name type="scientific">Dreissena polymorpha</name>
    <name type="common">Zebra mussel</name>
    <name type="synonym">Mytilus polymorpha</name>
    <dbReference type="NCBI Taxonomy" id="45954"/>
    <lineage>
        <taxon>Eukaryota</taxon>
        <taxon>Metazoa</taxon>
        <taxon>Spiralia</taxon>
        <taxon>Lophotrochozoa</taxon>
        <taxon>Mollusca</taxon>
        <taxon>Bivalvia</taxon>
        <taxon>Autobranchia</taxon>
        <taxon>Heteroconchia</taxon>
        <taxon>Euheterodonta</taxon>
        <taxon>Imparidentia</taxon>
        <taxon>Neoheterodontei</taxon>
        <taxon>Myida</taxon>
        <taxon>Dreissenoidea</taxon>
        <taxon>Dreissenidae</taxon>
        <taxon>Dreissena</taxon>
    </lineage>
</organism>
<gene>
    <name evidence="1" type="ORF">DPMN_006826</name>
</gene>
<protein>
    <submittedName>
        <fullName evidence="1">Uncharacterized protein</fullName>
    </submittedName>
</protein>
<proteinExistence type="predicted"/>
<comment type="caution">
    <text evidence="1">The sequence shown here is derived from an EMBL/GenBank/DDBJ whole genome shotgun (WGS) entry which is preliminary data.</text>
</comment>
<reference evidence="1" key="2">
    <citation type="submission" date="2020-11" db="EMBL/GenBank/DDBJ databases">
        <authorList>
            <person name="McCartney M.A."/>
            <person name="Auch B."/>
            <person name="Kono T."/>
            <person name="Mallez S."/>
            <person name="Becker A."/>
            <person name="Gohl D.M."/>
            <person name="Silverstein K.A.T."/>
            <person name="Koren S."/>
            <person name="Bechman K.B."/>
            <person name="Herman A."/>
            <person name="Abrahante J.E."/>
            <person name="Garbe J."/>
        </authorList>
    </citation>
    <scope>NUCLEOTIDE SEQUENCE</scope>
    <source>
        <strain evidence="1">Duluth1</strain>
        <tissue evidence="1">Whole animal</tissue>
    </source>
</reference>
<dbReference type="EMBL" id="JAIWYP010000001">
    <property type="protein sequence ID" value="KAH3882880.1"/>
    <property type="molecule type" value="Genomic_DNA"/>
</dbReference>
<accession>A0A9D4MVB7</accession>